<reference evidence="1 2" key="1">
    <citation type="submission" date="2018-08" db="EMBL/GenBank/DDBJ databases">
        <title>A genome reference for cultivated species of the human gut microbiota.</title>
        <authorList>
            <person name="Zou Y."/>
            <person name="Xue W."/>
            <person name="Luo G."/>
        </authorList>
    </citation>
    <scope>NUCLEOTIDE SEQUENCE [LARGE SCALE GENOMIC DNA]</scope>
    <source>
        <strain evidence="1 2">OM06-4</strain>
    </source>
</reference>
<evidence type="ECO:0000313" key="2">
    <source>
        <dbReference type="Proteomes" id="UP000261032"/>
    </source>
</evidence>
<proteinExistence type="predicted"/>
<protein>
    <submittedName>
        <fullName evidence="1">Uncharacterized protein</fullName>
    </submittedName>
</protein>
<dbReference type="Proteomes" id="UP000261032">
    <property type="component" value="Unassembled WGS sequence"/>
</dbReference>
<dbReference type="EMBL" id="QUSL01000004">
    <property type="protein sequence ID" value="RGD86706.1"/>
    <property type="molecule type" value="Genomic_DNA"/>
</dbReference>
<dbReference type="RefSeq" id="WP_117580651.1">
    <property type="nucleotide sequence ID" value="NZ_QUSL01000004.1"/>
</dbReference>
<organism evidence="1 2">
    <name type="scientific">Thomasclavelia ramosa</name>
    <dbReference type="NCBI Taxonomy" id="1547"/>
    <lineage>
        <taxon>Bacteria</taxon>
        <taxon>Bacillati</taxon>
        <taxon>Bacillota</taxon>
        <taxon>Erysipelotrichia</taxon>
        <taxon>Erysipelotrichales</taxon>
        <taxon>Coprobacillaceae</taxon>
        <taxon>Thomasclavelia</taxon>
    </lineage>
</organism>
<name>A0A3E3EFS8_9FIRM</name>
<dbReference type="AlphaFoldDB" id="A0A3E3EFS8"/>
<accession>A0A3E3EFS8</accession>
<evidence type="ECO:0000313" key="1">
    <source>
        <dbReference type="EMBL" id="RGD86706.1"/>
    </source>
</evidence>
<gene>
    <name evidence="1" type="ORF">DXB93_04135</name>
</gene>
<comment type="caution">
    <text evidence="1">The sequence shown here is derived from an EMBL/GenBank/DDBJ whole genome shotgun (WGS) entry which is preliminary data.</text>
</comment>
<sequence>MVKTVTKKEAEQLINDTVSKTVNELLKQKMIKKSDMNTYQKTEQLLYNYNNFKEVVKDKQEMIEQIKQVGISKTSCSFLPMPQDTGFKYIPSEQEKNDAAIAELESSIAVTSNFIKLIDNALKTIKGDPYYEVIEKCYFEGKKHYVVSKEWATPINETTVGRNKNRLVKKLSIYLFSDDVIKELYT</sequence>